<dbReference type="Gene3D" id="2.40.160.10">
    <property type="entry name" value="Porin"/>
    <property type="match status" value="1"/>
</dbReference>
<dbReference type="EMBL" id="JAHESC010000067">
    <property type="protein sequence ID" value="MBT1690458.1"/>
    <property type="molecule type" value="Genomic_DNA"/>
</dbReference>
<accession>A0AAP2GLS3</accession>
<reference evidence="2 3" key="1">
    <citation type="submission" date="2021-05" db="EMBL/GenBank/DDBJ databases">
        <title>A Polyphasic approach of four new species of the genus Ohtaekwangia: Ohtaekwangia histidinii sp. nov., Ohtaekwangia cretensis sp. nov., Ohtaekwangia indiensis sp. nov., Ohtaekwangia reichenbachii sp. nov. from diverse environment.</title>
        <authorList>
            <person name="Octaviana S."/>
        </authorList>
    </citation>
    <scope>NUCLEOTIDE SEQUENCE [LARGE SCALE GENOMIC DNA]</scope>
    <source>
        <strain evidence="2 3">PWU37</strain>
    </source>
</reference>
<sequence length="448" mass="50625">MYILTLLSRHNLRTLFISSMLLFCSVAHAQDTLTYKTDELFDLSLEELLQISVTELDRKLKLYGYINTNAEQQFDFPSIGADGITVKENDPFEWVPVKAFHVYGSAYLSENIDVLFNLAYVDETIEVRNAWGNFKIARELQIRVGKMYRRFGLYNEKLDQIPTFTGIEPPEIFDADHLFLTRTTNFMLHGNRIFGSTNVQYSLTTENGEGGAAQGVVPLGWDLRMKSDRNSLVFGTSGFTSSMNGKNTTSTVAFNDGPPKGGVLPWMDGDHFVLAGLFGEKQIGKVNLQVEYWIARHDARRNPDNVLTLVREAGINPQQRQRFLGANSNKTDDQLTTADVVVPVSYDVKTYYIRLAYNIDTRHGQFVPYLFLDWMSHPEAINNKDYGGDKESGLADDGIFTKTSAGVVYRPLPTVAIKLDGSIHSQKFNGQTVQYPEIRLDLSWAFKN</sequence>
<feature type="chain" id="PRO_5043000571" evidence="1">
    <location>
        <begin position="30"/>
        <end position="448"/>
    </location>
</feature>
<name>A0AAP2GLS3_9BACT</name>
<proteinExistence type="predicted"/>
<keyword evidence="1" id="KW-0732">Signal</keyword>
<comment type="caution">
    <text evidence="2">The sequence shown here is derived from an EMBL/GenBank/DDBJ whole genome shotgun (WGS) entry which is preliminary data.</text>
</comment>
<dbReference type="AlphaFoldDB" id="A0AAP2GLS3"/>
<evidence type="ECO:0000313" key="3">
    <source>
        <dbReference type="Proteomes" id="UP001319180"/>
    </source>
</evidence>
<dbReference type="RefSeq" id="WP_254093819.1">
    <property type="nucleotide sequence ID" value="NZ_JAHESC010000067.1"/>
</dbReference>
<gene>
    <name evidence="2" type="ORF">KK078_28090</name>
</gene>
<keyword evidence="3" id="KW-1185">Reference proteome</keyword>
<dbReference type="InterPro" id="IPR023614">
    <property type="entry name" value="Porin_dom_sf"/>
</dbReference>
<dbReference type="SUPFAM" id="SSF56935">
    <property type="entry name" value="Porins"/>
    <property type="match status" value="1"/>
</dbReference>
<evidence type="ECO:0000256" key="1">
    <source>
        <dbReference type="SAM" id="SignalP"/>
    </source>
</evidence>
<dbReference type="Proteomes" id="UP001319180">
    <property type="component" value="Unassembled WGS sequence"/>
</dbReference>
<protein>
    <submittedName>
        <fullName evidence="2">Uncharacterized protein</fullName>
    </submittedName>
</protein>
<feature type="signal peptide" evidence="1">
    <location>
        <begin position="1"/>
        <end position="29"/>
    </location>
</feature>
<evidence type="ECO:0000313" key="2">
    <source>
        <dbReference type="EMBL" id="MBT1690458.1"/>
    </source>
</evidence>
<organism evidence="2 3">
    <name type="scientific">Dawidia soli</name>
    <dbReference type="NCBI Taxonomy" id="2782352"/>
    <lineage>
        <taxon>Bacteria</taxon>
        <taxon>Pseudomonadati</taxon>
        <taxon>Bacteroidota</taxon>
        <taxon>Cytophagia</taxon>
        <taxon>Cytophagales</taxon>
        <taxon>Chryseotaleaceae</taxon>
        <taxon>Dawidia</taxon>
    </lineage>
</organism>